<feature type="region of interest" description="Disordered" evidence="2">
    <location>
        <begin position="452"/>
        <end position="516"/>
    </location>
</feature>
<sequence>MAASALGISAPNLSCSAGAEDVFDDEMKLQKINLMMQYLPLTQSRSRRPLSLDDCVVAEEYLTKSSHSWDSGVFSPLSLSSSSLSSSDQTWMSPPPSSRLTSSPKPKAKKQLFSFPAAPYQDVLSDPSMESIFGDIHEDIGVSWKTLGRYMLKRECILNNIDEDYKGVGEKAYQFLLKWKAEVGEAATPQRLFLSVLHIKRTDVAKKLVTLVPSLQGLSHLVIDSAIKSESILYNWKEEPENLKVERVLSEDKKVLVCLSTVTSQRLVLKQEEGEVEAYAVRKCIDCQVLRKQSQRLRKTEEFLKDLEMKQKMIQNLLAVIKQLQNHLLNQHQYISGQKFSCQNCGLYTLKQDLVQKELTLLHYELERMSQTRNRRISISGIPSERIYNLATRTYSVCEEHREMHLDSKRRQSMCQHSEETMDSDDNDHIEGPLMCALNVIIGIGRRRKVTQSLKSKKTTSGAKKKMLSDFKSPVSGGNSRHQEQPNHKKAYANLAVTSHSDDNDQFLPLKWHNGA</sequence>
<dbReference type="SUPFAM" id="SSF47986">
    <property type="entry name" value="DEATH domain"/>
    <property type="match status" value="1"/>
</dbReference>
<dbReference type="GO" id="GO:0007165">
    <property type="term" value="P:signal transduction"/>
    <property type="evidence" value="ECO:0007669"/>
    <property type="project" value="InterPro"/>
</dbReference>
<name>A0A3M6TPJ6_POCDA</name>
<dbReference type="AlphaFoldDB" id="A0A3M6TPJ6"/>
<accession>A0A3M6TPJ6</accession>
<keyword evidence="5" id="KW-1185">Reference proteome</keyword>
<feature type="region of interest" description="Disordered" evidence="2">
    <location>
        <begin position="85"/>
        <end position="106"/>
    </location>
</feature>
<evidence type="ECO:0000313" key="4">
    <source>
        <dbReference type="EMBL" id="RMX43261.1"/>
    </source>
</evidence>
<organism evidence="4 5">
    <name type="scientific">Pocillopora damicornis</name>
    <name type="common">Cauliflower coral</name>
    <name type="synonym">Millepora damicornis</name>
    <dbReference type="NCBI Taxonomy" id="46731"/>
    <lineage>
        <taxon>Eukaryota</taxon>
        <taxon>Metazoa</taxon>
        <taxon>Cnidaria</taxon>
        <taxon>Anthozoa</taxon>
        <taxon>Hexacorallia</taxon>
        <taxon>Scleractinia</taxon>
        <taxon>Astrocoeniina</taxon>
        <taxon>Pocilloporidae</taxon>
        <taxon>Pocillopora</taxon>
    </lineage>
</organism>
<proteinExistence type="predicted"/>
<evidence type="ECO:0000313" key="5">
    <source>
        <dbReference type="Proteomes" id="UP000275408"/>
    </source>
</evidence>
<reference evidence="4 5" key="1">
    <citation type="journal article" date="2018" name="Sci. Rep.">
        <title>Comparative analysis of the Pocillopora damicornis genome highlights role of immune system in coral evolution.</title>
        <authorList>
            <person name="Cunning R."/>
            <person name="Bay R.A."/>
            <person name="Gillette P."/>
            <person name="Baker A.C."/>
            <person name="Traylor-Knowles N."/>
        </authorList>
    </citation>
    <scope>NUCLEOTIDE SEQUENCE [LARGE SCALE GENOMIC DNA]</scope>
    <source>
        <strain evidence="4">RSMAS</strain>
        <tissue evidence="4">Whole animal</tissue>
    </source>
</reference>
<dbReference type="OrthoDB" id="5982100at2759"/>
<comment type="caution">
    <text evidence="4">The sequence shown here is derived from an EMBL/GenBank/DDBJ whole genome shotgun (WGS) entry which is preliminary data.</text>
</comment>
<protein>
    <recommendedName>
        <fullName evidence="3">Death domain-containing protein</fullName>
    </recommendedName>
</protein>
<evidence type="ECO:0000256" key="2">
    <source>
        <dbReference type="SAM" id="MobiDB-lite"/>
    </source>
</evidence>
<dbReference type="InterPro" id="IPR011029">
    <property type="entry name" value="DEATH-like_dom_sf"/>
</dbReference>
<keyword evidence="1" id="KW-0175">Coiled coil</keyword>
<gene>
    <name evidence="4" type="ORF">pdam_00018562</name>
</gene>
<evidence type="ECO:0000259" key="3">
    <source>
        <dbReference type="PROSITE" id="PS50017"/>
    </source>
</evidence>
<dbReference type="Pfam" id="PF00531">
    <property type="entry name" value="Death"/>
    <property type="match status" value="1"/>
</dbReference>
<feature type="coiled-coil region" evidence="1">
    <location>
        <begin position="290"/>
        <end position="327"/>
    </location>
</feature>
<evidence type="ECO:0000256" key="1">
    <source>
        <dbReference type="SAM" id="Coils"/>
    </source>
</evidence>
<feature type="compositionally biased region" description="Basic residues" evidence="2">
    <location>
        <begin position="452"/>
        <end position="466"/>
    </location>
</feature>
<dbReference type="PROSITE" id="PS50017">
    <property type="entry name" value="DEATH_DOMAIN"/>
    <property type="match status" value="1"/>
</dbReference>
<dbReference type="CDD" id="cd01670">
    <property type="entry name" value="Death"/>
    <property type="match status" value="1"/>
</dbReference>
<dbReference type="InterPro" id="IPR000488">
    <property type="entry name" value="Death_dom"/>
</dbReference>
<dbReference type="EMBL" id="RCHS01003233">
    <property type="protein sequence ID" value="RMX43261.1"/>
    <property type="molecule type" value="Genomic_DNA"/>
</dbReference>
<dbReference type="Gene3D" id="1.10.533.10">
    <property type="entry name" value="Death Domain, Fas"/>
    <property type="match status" value="1"/>
</dbReference>
<dbReference type="Proteomes" id="UP000275408">
    <property type="component" value="Unassembled WGS sequence"/>
</dbReference>
<feature type="domain" description="Death" evidence="3">
    <location>
        <begin position="129"/>
        <end position="212"/>
    </location>
</feature>